<feature type="signal peptide" evidence="1">
    <location>
        <begin position="1"/>
        <end position="24"/>
    </location>
</feature>
<organism evidence="2 3">
    <name type="scientific">Hanseniaspora opuntiae</name>
    <dbReference type="NCBI Taxonomy" id="211096"/>
    <lineage>
        <taxon>Eukaryota</taxon>
        <taxon>Fungi</taxon>
        <taxon>Dikarya</taxon>
        <taxon>Ascomycota</taxon>
        <taxon>Saccharomycotina</taxon>
        <taxon>Saccharomycetes</taxon>
        <taxon>Saccharomycodales</taxon>
        <taxon>Saccharomycodaceae</taxon>
        <taxon>Hanseniaspora</taxon>
    </lineage>
</organism>
<accession>A0A1E5R7U9</accession>
<dbReference type="EMBL" id="LPNL01000008">
    <property type="protein sequence ID" value="OEJ82593.1"/>
    <property type="molecule type" value="Genomic_DNA"/>
</dbReference>
<gene>
    <name evidence="2" type="ORF">AWRI3578_g3623</name>
</gene>
<evidence type="ECO:0000313" key="2">
    <source>
        <dbReference type="EMBL" id="OEJ82593.1"/>
    </source>
</evidence>
<dbReference type="Pfam" id="PF10281">
    <property type="entry name" value="Ish1"/>
    <property type="match status" value="1"/>
</dbReference>
<dbReference type="AlphaFoldDB" id="A0A1E5R7U9"/>
<protein>
    <submittedName>
        <fullName evidence="2">Meiotic sister chromatid recombination protein 1</fullName>
    </submittedName>
</protein>
<name>A0A1E5R7U9_9ASCO</name>
<dbReference type="SUPFAM" id="SSF58113">
    <property type="entry name" value="Apolipoprotein A-I"/>
    <property type="match status" value="1"/>
</dbReference>
<comment type="caution">
    <text evidence="2">The sequence shown here is derived from an EMBL/GenBank/DDBJ whole genome shotgun (WGS) entry which is preliminary data.</text>
</comment>
<feature type="chain" id="PRO_5009184632" evidence="1">
    <location>
        <begin position="25"/>
        <end position="588"/>
    </location>
</feature>
<proteinExistence type="predicted"/>
<feature type="unsure residue" description="I or L" evidence="2">
    <location>
        <position position="527"/>
    </location>
</feature>
<evidence type="ECO:0000256" key="1">
    <source>
        <dbReference type="SAM" id="SignalP"/>
    </source>
</evidence>
<keyword evidence="3" id="KW-1185">Reference proteome</keyword>
<reference evidence="3" key="1">
    <citation type="journal article" date="2016" name="Genome Announc.">
        <title>Genome sequences of three species of Hanseniaspora isolated from spontaneous wine fermentations.</title>
        <authorList>
            <person name="Sternes P.R."/>
            <person name="Lee D."/>
            <person name="Kutyna D.R."/>
            <person name="Borneman A.R."/>
        </authorList>
    </citation>
    <scope>NUCLEOTIDE SEQUENCE [LARGE SCALE GENOMIC DNA]</scope>
    <source>
        <strain evidence="3">AWRI3578</strain>
    </source>
</reference>
<keyword evidence="1" id="KW-0732">Signal</keyword>
<dbReference type="Proteomes" id="UP000095605">
    <property type="component" value="Unassembled WGS sequence"/>
</dbReference>
<dbReference type="OrthoDB" id="2527403at2759"/>
<sequence>MLLLKNKSLVSLMLILSTSLSVLGKNSHQIIDALNNDVIVVEDTDPNSSNFFNKLTDTDWSEFLKDHGMTKVTKEKSKSLKDYCSDKWHELISDENYENTPDYLSTWFQSIKDSDLVQDTKSKIKDSKITKEVKDKIGNFKQSSEDISSWLFESWDVDTLRGFLKKNNIYLSQDLSTTHDKDKLVKVCKDNFKYLSNRAKASGYYLSNSYLDSWSDKDLTAWLDKYKIKHQKKATSDDLKKLVKDNLYKITDTLKKTKTDLLTNLDIDSWSGDLLDKKKSSDAKIKTLLDNLSKPDLVKWLKSHNIEFDKNFDFNSDKDLTAFIKKNNYVDYLSNDISDYLNDKKNQADSFLQKSSKQISSQFENFKSTTEDNYEDLKDWSLENLELLQNDLNSKYHIASKKTYKTKDEILKNIEKIKKDHEDTFKDYYDQIASTLNKQADHISSFFDDWSLDNLKKWADDSVSNMNENKEELIEKSKSKFDELYASGKKEGQNKAADLKKFWDETLESWSTDDFKEYLMNLKKKNLIKDDEKTFSKMDRKQLYEKCKENTLWFISAGQYKPPSTKDRIIQKLQDQVNFVRSKIPYVN</sequence>
<evidence type="ECO:0000313" key="3">
    <source>
        <dbReference type="Proteomes" id="UP000095605"/>
    </source>
</evidence>
<dbReference type="InterPro" id="IPR018803">
    <property type="entry name" value="Ish1/Msc1-like"/>
</dbReference>